<dbReference type="PANTHER" id="PTHR11795">
    <property type="entry name" value="BRANCHED-CHAIN AMINO ACID TRANSPORT SYSTEM PERMEASE PROTEIN LIVH"/>
    <property type="match status" value="1"/>
</dbReference>
<feature type="transmembrane region" description="Helical" evidence="9">
    <location>
        <begin position="60"/>
        <end position="81"/>
    </location>
</feature>
<evidence type="ECO:0000313" key="11">
    <source>
        <dbReference type="Proteomes" id="UP000305238"/>
    </source>
</evidence>
<dbReference type="InterPro" id="IPR001851">
    <property type="entry name" value="ABC_transp_permease"/>
</dbReference>
<keyword evidence="11" id="KW-1185">Reference proteome</keyword>
<evidence type="ECO:0000256" key="8">
    <source>
        <dbReference type="ARBA" id="ARBA00037998"/>
    </source>
</evidence>
<dbReference type="PANTHER" id="PTHR11795:SF445">
    <property type="entry name" value="AMINO ACID ABC TRANSPORTER PERMEASE PROTEIN"/>
    <property type="match status" value="1"/>
</dbReference>
<evidence type="ECO:0000256" key="7">
    <source>
        <dbReference type="ARBA" id="ARBA00023136"/>
    </source>
</evidence>
<dbReference type="GO" id="GO:0005886">
    <property type="term" value="C:plasma membrane"/>
    <property type="evidence" value="ECO:0007669"/>
    <property type="project" value="UniProtKB-SubCell"/>
</dbReference>
<dbReference type="RefSeq" id="WP_138635994.1">
    <property type="nucleotide sequence ID" value="NZ_VCKZ01000048.1"/>
</dbReference>
<dbReference type="GO" id="GO:0006865">
    <property type="term" value="P:amino acid transport"/>
    <property type="evidence" value="ECO:0007669"/>
    <property type="project" value="UniProtKB-KW"/>
</dbReference>
<dbReference type="Pfam" id="PF02653">
    <property type="entry name" value="BPD_transp_2"/>
    <property type="match status" value="1"/>
</dbReference>
<gene>
    <name evidence="10" type="ORF">ETD96_09775</name>
</gene>
<feature type="transmembrane region" description="Helical" evidence="9">
    <location>
        <begin position="6"/>
        <end position="27"/>
    </location>
</feature>
<proteinExistence type="inferred from homology"/>
<keyword evidence="6 9" id="KW-1133">Transmembrane helix</keyword>
<keyword evidence="7 9" id="KW-0472">Membrane</keyword>
<evidence type="ECO:0000256" key="4">
    <source>
        <dbReference type="ARBA" id="ARBA00022692"/>
    </source>
</evidence>
<evidence type="ECO:0000256" key="1">
    <source>
        <dbReference type="ARBA" id="ARBA00004651"/>
    </source>
</evidence>
<name>A0A5S4H7A0_9ACTN</name>
<dbReference type="EMBL" id="VCKZ01000048">
    <property type="protein sequence ID" value="TMR40634.1"/>
    <property type="molecule type" value="Genomic_DNA"/>
</dbReference>
<dbReference type="GO" id="GO:0022857">
    <property type="term" value="F:transmembrane transporter activity"/>
    <property type="evidence" value="ECO:0007669"/>
    <property type="project" value="InterPro"/>
</dbReference>
<accession>A0A5S4H7A0</accession>
<keyword evidence="2" id="KW-0813">Transport</keyword>
<dbReference type="CDD" id="cd06582">
    <property type="entry name" value="TM_PBP1_LivH_like"/>
    <property type="match status" value="1"/>
</dbReference>
<evidence type="ECO:0000256" key="5">
    <source>
        <dbReference type="ARBA" id="ARBA00022970"/>
    </source>
</evidence>
<feature type="transmembrane region" description="Helical" evidence="9">
    <location>
        <begin position="214"/>
        <end position="231"/>
    </location>
</feature>
<feature type="transmembrane region" description="Helical" evidence="9">
    <location>
        <begin position="238"/>
        <end position="257"/>
    </location>
</feature>
<comment type="subcellular location">
    <subcellularLocation>
        <location evidence="1">Cell membrane</location>
        <topology evidence="1">Multi-pass membrane protein</topology>
    </subcellularLocation>
</comment>
<dbReference type="OrthoDB" id="9807115at2"/>
<evidence type="ECO:0000313" key="10">
    <source>
        <dbReference type="EMBL" id="TMR40634.1"/>
    </source>
</evidence>
<comment type="similarity">
    <text evidence="8">Belongs to the binding-protein-dependent transport system permease family. LivHM subfamily.</text>
</comment>
<evidence type="ECO:0000256" key="6">
    <source>
        <dbReference type="ARBA" id="ARBA00022989"/>
    </source>
</evidence>
<comment type="caution">
    <text evidence="10">The sequence shown here is derived from an EMBL/GenBank/DDBJ whole genome shotgun (WGS) entry which is preliminary data.</text>
</comment>
<feature type="transmembrane region" description="Helical" evidence="9">
    <location>
        <begin position="263"/>
        <end position="283"/>
    </location>
</feature>
<evidence type="ECO:0000256" key="3">
    <source>
        <dbReference type="ARBA" id="ARBA00022475"/>
    </source>
</evidence>
<reference evidence="10 11" key="1">
    <citation type="submission" date="2019-05" db="EMBL/GenBank/DDBJ databases">
        <title>Draft genome sequence of Actinomadura geliboluensis A8036.</title>
        <authorList>
            <person name="Saricaoglu S."/>
            <person name="Isik K."/>
        </authorList>
    </citation>
    <scope>NUCLEOTIDE SEQUENCE [LARGE SCALE GENOMIC DNA]</scope>
    <source>
        <strain evidence="10 11">A8036</strain>
    </source>
</reference>
<dbReference type="InterPro" id="IPR052157">
    <property type="entry name" value="BCAA_transport_permease"/>
</dbReference>
<evidence type="ECO:0000256" key="9">
    <source>
        <dbReference type="SAM" id="Phobius"/>
    </source>
</evidence>
<evidence type="ECO:0000256" key="2">
    <source>
        <dbReference type="ARBA" id="ARBA00022448"/>
    </source>
</evidence>
<dbReference type="AlphaFoldDB" id="A0A5S4H7A0"/>
<keyword evidence="3" id="KW-1003">Cell membrane</keyword>
<feature type="transmembrane region" description="Helical" evidence="9">
    <location>
        <begin position="132"/>
        <end position="157"/>
    </location>
</feature>
<feature type="transmembrane region" description="Helical" evidence="9">
    <location>
        <begin position="178"/>
        <end position="208"/>
    </location>
</feature>
<keyword evidence="5" id="KW-0029">Amino-acid transport</keyword>
<protein>
    <submittedName>
        <fullName evidence="10">Branched-chain amino acid ABC transporter permease</fullName>
    </submittedName>
</protein>
<organism evidence="10 11">
    <name type="scientific">Actinomadura geliboluensis</name>
    <dbReference type="NCBI Taxonomy" id="882440"/>
    <lineage>
        <taxon>Bacteria</taxon>
        <taxon>Bacillati</taxon>
        <taxon>Actinomycetota</taxon>
        <taxon>Actinomycetes</taxon>
        <taxon>Streptosporangiales</taxon>
        <taxon>Thermomonosporaceae</taxon>
        <taxon>Actinomadura</taxon>
    </lineage>
</organism>
<feature type="transmembrane region" description="Helical" evidence="9">
    <location>
        <begin position="34"/>
        <end position="54"/>
    </location>
</feature>
<dbReference type="Proteomes" id="UP000305238">
    <property type="component" value="Unassembled WGS sequence"/>
</dbReference>
<keyword evidence="4 9" id="KW-0812">Transmembrane</keyword>
<sequence>MSTLAQLLVAGVVTGAIYALIAAGYTVVYTATGFVNFALGAQAMVAGYFVYVFLDGWSLPVRFAVSVGVSLLIAMVSWTLFYRFVTERDMLAAVIMSFGFAIVLQEIVRLAAGTSTLPAPSPFGDGSRHWGAVAVSDHSIGTVAVCAVLLALLIAGFRSRRGASIRAIFQDREMAEMLGIRTHLVTTTLFAVSGVLAAVACVLIGPILSMSPSMGTRLALIAFVGAVLGGLDRTETAVAGGVLLGVLEALFAGYVSADYRTSLVFAVFVLVLVVRPAGVFRTAQKVKV</sequence>
<feature type="transmembrane region" description="Helical" evidence="9">
    <location>
        <begin position="93"/>
        <end position="112"/>
    </location>
</feature>